<gene>
    <name evidence="1" type="ORF">HTY61_04760</name>
</gene>
<keyword evidence="2" id="KW-1185">Reference proteome</keyword>
<name>A0A6N1VDY5_9HYPH</name>
<dbReference type="EMBL" id="CP054836">
    <property type="protein sequence ID" value="QKV17815.1"/>
    <property type="molecule type" value="Genomic_DNA"/>
</dbReference>
<evidence type="ECO:0000313" key="1">
    <source>
        <dbReference type="EMBL" id="QKV17815.1"/>
    </source>
</evidence>
<dbReference type="KEGG" id="orm:HTY61_04760"/>
<proteinExistence type="predicted"/>
<dbReference type="AlphaFoldDB" id="A0A6N1VDY5"/>
<sequence>MSAPVLDKPKQTRVRASKRALEIALDVLAEKGLSVEKLCVKGGQVEIHTRSVEADSSHENHGGLKQW</sequence>
<dbReference type="RefSeq" id="WP_175275712.1">
    <property type="nucleotide sequence ID" value="NZ_CP054836.1"/>
</dbReference>
<protein>
    <submittedName>
        <fullName evidence="1">Uncharacterized protein</fullName>
    </submittedName>
</protein>
<accession>A0A6N1VDY5</accession>
<dbReference type="Proteomes" id="UP000509367">
    <property type="component" value="Chromosome"/>
</dbReference>
<organism evidence="1 2">
    <name type="scientific">Oricola thermophila</name>
    <dbReference type="NCBI Taxonomy" id="2742145"/>
    <lineage>
        <taxon>Bacteria</taxon>
        <taxon>Pseudomonadati</taxon>
        <taxon>Pseudomonadota</taxon>
        <taxon>Alphaproteobacteria</taxon>
        <taxon>Hyphomicrobiales</taxon>
        <taxon>Ahrensiaceae</taxon>
        <taxon>Oricola</taxon>
    </lineage>
</organism>
<evidence type="ECO:0000313" key="2">
    <source>
        <dbReference type="Proteomes" id="UP000509367"/>
    </source>
</evidence>
<reference evidence="1 2" key="1">
    <citation type="submission" date="2020-06" db="EMBL/GenBank/DDBJ databases">
        <title>Oricola thermophila sp. nov. isolated from a tidal sediments.</title>
        <authorList>
            <person name="Kwon K.K."/>
            <person name="Yang S.-H."/>
            <person name="Park M.-J."/>
        </authorList>
    </citation>
    <scope>NUCLEOTIDE SEQUENCE [LARGE SCALE GENOMIC DNA]</scope>
    <source>
        <strain evidence="1 2">MEBiC13590</strain>
    </source>
</reference>